<protein>
    <submittedName>
        <fullName evidence="1">Uncharacterized protein</fullName>
    </submittedName>
</protein>
<accession>A0A8S3SEG6</accession>
<dbReference type="EMBL" id="CAJPWZ010001442">
    <property type="protein sequence ID" value="CAG2215378.1"/>
    <property type="molecule type" value="Genomic_DNA"/>
</dbReference>
<sequence>MVLLPFMIGDKIPDEDQHWNNFLRLIQITVLVISPIASDDTVNSLTQLIYEHNLNFKELYPDVDFTPKLHFMTHFPDQIKKFGPGRNHWCVRFEAKHNLFKSRKWKNFRAIEKSTAFFHQRWMCLQQLSGNGEKSEVYLYEGDSVKQGITVLQEQISEGVKRTIESTGIVIPHEVMRTGNVSIHGISYSINNVIVIDNNAEEPTFGMIRAFI</sequence>
<reference evidence="1" key="1">
    <citation type="submission" date="2021-03" db="EMBL/GenBank/DDBJ databases">
        <authorList>
            <person name="Bekaert M."/>
        </authorList>
    </citation>
    <scope>NUCLEOTIDE SEQUENCE</scope>
</reference>
<dbReference type="OrthoDB" id="6157941at2759"/>
<evidence type="ECO:0000313" key="1">
    <source>
        <dbReference type="EMBL" id="CAG2215378.1"/>
    </source>
</evidence>
<comment type="caution">
    <text evidence="1">The sequence shown here is derived from an EMBL/GenBank/DDBJ whole genome shotgun (WGS) entry which is preliminary data.</text>
</comment>
<dbReference type="Proteomes" id="UP000683360">
    <property type="component" value="Unassembled WGS sequence"/>
</dbReference>
<name>A0A8S3SEG6_MYTED</name>
<dbReference type="AlphaFoldDB" id="A0A8S3SEG6"/>
<proteinExistence type="predicted"/>
<keyword evidence="2" id="KW-1185">Reference proteome</keyword>
<gene>
    <name evidence="1" type="ORF">MEDL_29188</name>
</gene>
<evidence type="ECO:0000313" key="2">
    <source>
        <dbReference type="Proteomes" id="UP000683360"/>
    </source>
</evidence>
<organism evidence="1 2">
    <name type="scientific">Mytilus edulis</name>
    <name type="common">Blue mussel</name>
    <dbReference type="NCBI Taxonomy" id="6550"/>
    <lineage>
        <taxon>Eukaryota</taxon>
        <taxon>Metazoa</taxon>
        <taxon>Spiralia</taxon>
        <taxon>Lophotrochozoa</taxon>
        <taxon>Mollusca</taxon>
        <taxon>Bivalvia</taxon>
        <taxon>Autobranchia</taxon>
        <taxon>Pteriomorphia</taxon>
        <taxon>Mytilida</taxon>
        <taxon>Mytiloidea</taxon>
        <taxon>Mytilidae</taxon>
        <taxon>Mytilinae</taxon>
        <taxon>Mytilus</taxon>
    </lineage>
</organism>